<sequence length="413" mass="44527">MATTAPDRIVTLDIVRGVAVMGILFMNITGFAMPEPAYMNPRAFGGAQGLDLAVYVADFILVDGKMRGLFSLLFGASLLLVVERAEAGGLDPARVHYSRMVWLLVFGLVHLWAIWWGDILTLYAVIGMIAYAFRGRSPERLISAAATLILIQWAIAATVPLGIDATARALREAAADPGAQQAWDSMVRGFGVPPASWTEARLALMRGGYGPIALDRLRAHFTTPVTSAIFVGPETLGYMLLGMAALKSGFLGGEWPAARYRRVALAGFAIGIAGYGAIAVWLMASDYTMRAVAMGVIALTVPLRPPMIAGWAALIILAVRPGGTLATRIAATGRMAFTNYLCTSLICTTLFYGYGFGWFGRVTRAELLVVVIAVCAAMLGWSKPWLARFRYGPLEWLWRSAARGRAQPMRGEA</sequence>
<evidence type="ECO:0000259" key="2">
    <source>
        <dbReference type="Pfam" id="PF04235"/>
    </source>
</evidence>
<dbReference type="PANTHER" id="PTHR30590">
    <property type="entry name" value="INNER MEMBRANE PROTEIN"/>
    <property type="match status" value="1"/>
</dbReference>
<reference evidence="3 4" key="1">
    <citation type="submission" date="2023-09" db="EMBL/GenBank/DDBJ databases">
        <authorList>
            <person name="Rey-Velasco X."/>
        </authorList>
    </citation>
    <scope>NUCLEOTIDE SEQUENCE [LARGE SCALE GENOMIC DNA]</scope>
    <source>
        <strain evidence="3 4">W311</strain>
    </source>
</reference>
<name>A0ABZ0BC15_9SPHN</name>
<organism evidence="3 4">
    <name type="scientific">Stakelama saccharophila</name>
    <dbReference type="NCBI Taxonomy" id="3075605"/>
    <lineage>
        <taxon>Bacteria</taxon>
        <taxon>Pseudomonadati</taxon>
        <taxon>Pseudomonadota</taxon>
        <taxon>Alphaproteobacteria</taxon>
        <taxon>Sphingomonadales</taxon>
        <taxon>Sphingomonadaceae</taxon>
        <taxon>Stakelama</taxon>
    </lineage>
</organism>
<accession>A0ABZ0BC15</accession>
<proteinExistence type="predicted"/>
<feature type="transmembrane region" description="Helical" evidence="1">
    <location>
        <begin position="340"/>
        <end position="359"/>
    </location>
</feature>
<keyword evidence="4" id="KW-1185">Reference proteome</keyword>
<feature type="transmembrane region" description="Helical" evidence="1">
    <location>
        <begin position="141"/>
        <end position="163"/>
    </location>
</feature>
<keyword evidence="1" id="KW-0472">Membrane</keyword>
<feature type="transmembrane region" description="Helical" evidence="1">
    <location>
        <begin position="263"/>
        <end position="284"/>
    </location>
</feature>
<dbReference type="PANTHER" id="PTHR30590:SF2">
    <property type="entry name" value="INNER MEMBRANE PROTEIN"/>
    <property type="match status" value="1"/>
</dbReference>
<evidence type="ECO:0000256" key="1">
    <source>
        <dbReference type="SAM" id="Phobius"/>
    </source>
</evidence>
<dbReference type="InterPro" id="IPR052529">
    <property type="entry name" value="Bact_Transport_Assoc"/>
</dbReference>
<keyword evidence="1" id="KW-1133">Transmembrane helix</keyword>
<dbReference type="Pfam" id="PF04235">
    <property type="entry name" value="DUF418"/>
    <property type="match status" value="1"/>
</dbReference>
<dbReference type="InterPro" id="IPR007349">
    <property type="entry name" value="DUF418"/>
</dbReference>
<evidence type="ECO:0000313" key="4">
    <source>
        <dbReference type="Proteomes" id="UP001302249"/>
    </source>
</evidence>
<feature type="transmembrane region" description="Helical" evidence="1">
    <location>
        <begin position="12"/>
        <end position="32"/>
    </location>
</feature>
<dbReference type="EMBL" id="CP135076">
    <property type="protein sequence ID" value="WNO54898.1"/>
    <property type="molecule type" value="Genomic_DNA"/>
</dbReference>
<evidence type="ECO:0000313" key="3">
    <source>
        <dbReference type="EMBL" id="WNO54898.1"/>
    </source>
</evidence>
<feature type="transmembrane region" description="Helical" evidence="1">
    <location>
        <begin position="296"/>
        <end position="319"/>
    </location>
</feature>
<feature type="domain" description="DUF418" evidence="2">
    <location>
        <begin position="246"/>
        <end position="404"/>
    </location>
</feature>
<dbReference type="RefSeq" id="WP_313917895.1">
    <property type="nucleotide sequence ID" value="NZ_CP135076.1"/>
</dbReference>
<gene>
    <name evidence="3" type="ORF">RPR59_06540</name>
</gene>
<feature type="transmembrane region" description="Helical" evidence="1">
    <location>
        <begin position="365"/>
        <end position="381"/>
    </location>
</feature>
<dbReference type="Proteomes" id="UP001302249">
    <property type="component" value="Chromosome"/>
</dbReference>
<feature type="transmembrane region" description="Helical" evidence="1">
    <location>
        <begin position="101"/>
        <end position="129"/>
    </location>
</feature>
<protein>
    <submittedName>
        <fullName evidence="3">DUF418 domain-containing protein</fullName>
    </submittedName>
</protein>
<keyword evidence="1" id="KW-0812">Transmembrane</keyword>